<accession>F0NLZ3</accession>
<keyword evidence="1" id="KW-1133">Transmembrane helix</keyword>
<sequence>MRGQASIIAMIVIFFLILATIGLVLYLSTSYMSLQKEYLQVSQILANKAKENLLIGYVNNSLSIYNSGSVVTKIVAILLINRTNVTIVPENITVPPNTNVIIHVKSANGYVIITSYGNSFYIAPLSGKSKKGEIIDISLCKSIKKA</sequence>
<gene>
    <name evidence="2" type="ordered locus">SiH_2574</name>
</gene>
<evidence type="ECO:0000313" key="3">
    <source>
        <dbReference type="Proteomes" id="UP000006395"/>
    </source>
</evidence>
<dbReference type="AlphaFoldDB" id="F0NLZ3"/>
<dbReference type="KEGG" id="sih:SiH_2574"/>
<dbReference type="Proteomes" id="UP000006395">
    <property type="component" value="Chromosome"/>
</dbReference>
<dbReference type="HOGENOM" id="CLU_1943952_0_0_2"/>
<keyword evidence="1" id="KW-0472">Membrane</keyword>
<keyword evidence="3" id="KW-1185">Reference proteome</keyword>
<dbReference type="RefSeq" id="WP_014513273.1">
    <property type="nucleotide sequence ID" value="NC_017275.1"/>
</dbReference>
<protein>
    <submittedName>
        <fullName evidence="2">Uncharacterized protein</fullName>
    </submittedName>
</protein>
<name>F0NLZ3_SACI0</name>
<evidence type="ECO:0000256" key="1">
    <source>
        <dbReference type="SAM" id="Phobius"/>
    </source>
</evidence>
<proteinExistence type="predicted"/>
<evidence type="ECO:0000313" key="2">
    <source>
        <dbReference type="EMBL" id="ADX83911.1"/>
    </source>
</evidence>
<keyword evidence="1" id="KW-0812">Transmembrane</keyword>
<organism evidence="2 3">
    <name type="scientific">Saccharolobus islandicus (strain HVE10/4)</name>
    <name type="common">Sulfolobus islandicus</name>
    <dbReference type="NCBI Taxonomy" id="930943"/>
    <lineage>
        <taxon>Archaea</taxon>
        <taxon>Thermoproteota</taxon>
        <taxon>Thermoprotei</taxon>
        <taxon>Sulfolobales</taxon>
        <taxon>Sulfolobaceae</taxon>
        <taxon>Saccharolobus</taxon>
    </lineage>
</organism>
<dbReference type="EMBL" id="CP002426">
    <property type="protein sequence ID" value="ADX83911.1"/>
    <property type="molecule type" value="Genomic_DNA"/>
</dbReference>
<dbReference type="GeneID" id="12416701"/>
<feature type="transmembrane region" description="Helical" evidence="1">
    <location>
        <begin position="6"/>
        <end position="27"/>
    </location>
</feature>
<reference evidence="2 3" key="1">
    <citation type="journal article" date="2011" name="J. Bacteriol.">
        <title>Genome analyses of icelandic strains of Sulfolobus islandicus, model organisms for genetic and virus-host interaction studies.</title>
        <authorList>
            <person name="Guo L."/>
            <person name="Brugger K."/>
            <person name="Liu C."/>
            <person name="Shah S.A."/>
            <person name="Zheng H."/>
            <person name="Zhu Y."/>
            <person name="Wang S."/>
            <person name="Lillestol R.K."/>
            <person name="Chen L."/>
            <person name="Frank J."/>
            <person name="Prangishvili D."/>
            <person name="Paulin L."/>
            <person name="She Q."/>
            <person name="Huang L."/>
            <person name="Garrett R.A."/>
        </authorList>
    </citation>
    <scope>NUCLEOTIDE SEQUENCE [LARGE SCALE GENOMIC DNA]</scope>
    <source>
        <strain evidence="2 3">HVE10/4</strain>
    </source>
</reference>